<dbReference type="EMBL" id="JAHOAX010000012">
    <property type="protein sequence ID" value="MBV3124197.1"/>
    <property type="molecule type" value="Genomic_DNA"/>
</dbReference>
<dbReference type="GO" id="GO:0000155">
    <property type="term" value="F:phosphorelay sensor kinase activity"/>
    <property type="evidence" value="ECO:0007669"/>
    <property type="project" value="InterPro"/>
</dbReference>
<dbReference type="PRINTS" id="PR00344">
    <property type="entry name" value="BCTRLSENSOR"/>
</dbReference>
<dbReference type="Pfam" id="PF00512">
    <property type="entry name" value="HisKA"/>
    <property type="match status" value="1"/>
</dbReference>
<feature type="domain" description="Histidine kinase" evidence="9">
    <location>
        <begin position="314"/>
        <end position="526"/>
    </location>
</feature>
<evidence type="ECO:0000256" key="8">
    <source>
        <dbReference type="SAM" id="Phobius"/>
    </source>
</evidence>
<keyword evidence="8" id="KW-0472">Membrane</keyword>
<dbReference type="SUPFAM" id="SSF47226">
    <property type="entry name" value="Histidine-containing phosphotransfer domain, HPT domain"/>
    <property type="match status" value="1"/>
</dbReference>
<dbReference type="InterPro" id="IPR001789">
    <property type="entry name" value="Sig_transdc_resp-reg_receiver"/>
</dbReference>
<keyword evidence="8" id="KW-1133">Transmembrane helix</keyword>
<dbReference type="Pfam" id="PF00072">
    <property type="entry name" value="Response_reg"/>
    <property type="match status" value="1"/>
</dbReference>
<dbReference type="Gene3D" id="1.10.287.130">
    <property type="match status" value="1"/>
</dbReference>
<sequence>MKSWNKLLGQSLCSQPLLAPIAVGYITKIIIISCIVYAGIHEWKEMKAREVEVRGINRQKHDMNDIYVEMLSLSLLCETFMEWNEQDFLTFRKRKQHIDSLLYEFNNSNPNSHMDSIRTLWKDKELYMQKIISLVHKQEEVSQEIAAQIPVIARQSERETNKKGGLLKRLFRKRDKADSPSTASMLYALNQKVVGEHQAYTRELAEQTNYLAGKNRMLNKQLQQMIVHMDKAARTELKKREDRIAKAEKQSFAVVIGLTAFMILLLVGSYLVIHRYMIRINRYKRRLEDTVRQLRQTVVENKKLIEARKKIMLAVTHDLRSPLATISSYAELLATERRTLKRKEYNQNIRQVAEYMASMLNALLGFFRLESGKEKASPAPFRLCSVMEVLETDFLPLAAGKNLSLNMESAGDAVVVGDKKRIIQIGSNLLSNAIKFTEQGTVTLRTRFEKGILALTVEDTGTGMDDEEQARIFTAFERLPNAIAEEGVGLGLSIVKSLVELLEGRIELTSRKGVGSRFTVYLPLPVAEESVNGNDKDRIPIQPFTVLVLDNDTVLLAAIREMFAHHGVTCTVCENTRDLMEHVRCQSYDLLITDLKMPQMNGFEVLKLLRMAKVGNSRSIPVIAATASGSCKAEDLREAGFSACLKKPFSAEELLQVCAECLGNERQLEQIDFHTLLEHGDKKAMLDTLIEETAKDMEAVAESAEKNDHEALKEWVHHLTCSWEIIHAGKPLRELFALLQGSGELSVEELKRTVQKVLDKGKEIIYLAQQAKKIYESDCY</sequence>
<evidence type="ECO:0000256" key="5">
    <source>
        <dbReference type="ARBA" id="ARBA00022777"/>
    </source>
</evidence>
<dbReference type="SMART" id="SM00448">
    <property type="entry name" value="REC"/>
    <property type="match status" value="1"/>
</dbReference>
<dbReference type="Gene3D" id="3.40.50.2300">
    <property type="match status" value="1"/>
</dbReference>
<dbReference type="SMART" id="SM00387">
    <property type="entry name" value="HATPase_c"/>
    <property type="match status" value="1"/>
</dbReference>
<evidence type="ECO:0000256" key="3">
    <source>
        <dbReference type="ARBA" id="ARBA00022553"/>
    </source>
</evidence>
<protein>
    <recommendedName>
        <fullName evidence="2">histidine kinase</fullName>
        <ecNumber evidence="2">2.7.13.3</ecNumber>
    </recommendedName>
</protein>
<feature type="transmembrane region" description="Helical" evidence="8">
    <location>
        <begin position="17"/>
        <end position="40"/>
    </location>
</feature>
<evidence type="ECO:0000256" key="1">
    <source>
        <dbReference type="ARBA" id="ARBA00000085"/>
    </source>
</evidence>
<evidence type="ECO:0000313" key="12">
    <source>
        <dbReference type="Proteomes" id="UP000777173"/>
    </source>
</evidence>
<dbReference type="SMART" id="SM00388">
    <property type="entry name" value="HisKA"/>
    <property type="match status" value="1"/>
</dbReference>
<feature type="coiled-coil region" evidence="7">
    <location>
        <begin position="230"/>
        <end position="304"/>
    </location>
</feature>
<keyword evidence="8" id="KW-0812">Transmembrane</keyword>
<dbReference type="InterPro" id="IPR004358">
    <property type="entry name" value="Sig_transdc_His_kin-like_C"/>
</dbReference>
<keyword evidence="5" id="KW-0418">Kinase</keyword>
<keyword evidence="3 6" id="KW-0597">Phosphoprotein</keyword>
<dbReference type="PANTHER" id="PTHR43047:SF72">
    <property type="entry name" value="OSMOSENSING HISTIDINE PROTEIN KINASE SLN1"/>
    <property type="match status" value="1"/>
</dbReference>
<feature type="domain" description="Response regulatory" evidence="10">
    <location>
        <begin position="545"/>
        <end position="662"/>
    </location>
</feature>
<dbReference type="GO" id="GO:0009927">
    <property type="term" value="F:histidine phosphotransfer kinase activity"/>
    <property type="evidence" value="ECO:0007669"/>
    <property type="project" value="TreeGrafter"/>
</dbReference>
<dbReference type="SUPFAM" id="SSF47384">
    <property type="entry name" value="Homodimeric domain of signal transducing histidine kinase"/>
    <property type="match status" value="1"/>
</dbReference>
<keyword evidence="4" id="KW-0808">Transferase</keyword>
<evidence type="ECO:0000259" key="10">
    <source>
        <dbReference type="PROSITE" id="PS50110"/>
    </source>
</evidence>
<dbReference type="InterPro" id="IPR003594">
    <property type="entry name" value="HATPase_dom"/>
</dbReference>
<dbReference type="PROSITE" id="PS50109">
    <property type="entry name" value="HIS_KIN"/>
    <property type="match status" value="1"/>
</dbReference>
<gene>
    <name evidence="11" type="ORF">KSU80_13560</name>
</gene>
<dbReference type="Gene3D" id="3.30.565.10">
    <property type="entry name" value="Histidine kinase-like ATPase, C-terminal domain"/>
    <property type="match status" value="1"/>
</dbReference>
<dbReference type="InterPro" id="IPR036097">
    <property type="entry name" value="HisK_dim/P_sf"/>
</dbReference>
<keyword evidence="7" id="KW-0175">Coiled coil</keyword>
<dbReference type="SUPFAM" id="SSF55874">
    <property type="entry name" value="ATPase domain of HSP90 chaperone/DNA topoisomerase II/histidine kinase"/>
    <property type="match status" value="1"/>
</dbReference>
<evidence type="ECO:0000256" key="2">
    <source>
        <dbReference type="ARBA" id="ARBA00012438"/>
    </source>
</evidence>
<name>A0AB35C8C7_9BACT</name>
<dbReference type="InterPro" id="IPR003661">
    <property type="entry name" value="HisK_dim/P_dom"/>
</dbReference>
<evidence type="ECO:0000256" key="6">
    <source>
        <dbReference type="PROSITE-ProRule" id="PRU00169"/>
    </source>
</evidence>
<dbReference type="PROSITE" id="PS50110">
    <property type="entry name" value="RESPONSE_REGULATORY"/>
    <property type="match status" value="1"/>
</dbReference>
<dbReference type="InterPro" id="IPR036641">
    <property type="entry name" value="HPT_dom_sf"/>
</dbReference>
<dbReference type="EC" id="2.7.13.3" evidence="2"/>
<comment type="catalytic activity">
    <reaction evidence="1">
        <text>ATP + protein L-histidine = ADP + protein N-phospho-L-histidine.</text>
        <dbReference type="EC" id="2.7.13.3"/>
    </reaction>
</comment>
<dbReference type="Pfam" id="PF02518">
    <property type="entry name" value="HATPase_c"/>
    <property type="match status" value="1"/>
</dbReference>
<dbReference type="CDD" id="cd00082">
    <property type="entry name" value="HisKA"/>
    <property type="match status" value="1"/>
</dbReference>
<feature type="transmembrane region" description="Helical" evidence="8">
    <location>
        <begin position="252"/>
        <end position="273"/>
    </location>
</feature>
<evidence type="ECO:0000256" key="4">
    <source>
        <dbReference type="ARBA" id="ARBA00022679"/>
    </source>
</evidence>
<dbReference type="AlphaFoldDB" id="A0AB35C8C7"/>
<dbReference type="CDD" id="cd16922">
    <property type="entry name" value="HATPase_EvgS-ArcB-TorS-like"/>
    <property type="match status" value="1"/>
</dbReference>
<dbReference type="InterPro" id="IPR011006">
    <property type="entry name" value="CheY-like_superfamily"/>
</dbReference>
<evidence type="ECO:0000256" key="7">
    <source>
        <dbReference type="SAM" id="Coils"/>
    </source>
</evidence>
<proteinExistence type="predicted"/>
<accession>A0AB35C8C7</accession>
<dbReference type="GO" id="GO:0005886">
    <property type="term" value="C:plasma membrane"/>
    <property type="evidence" value="ECO:0007669"/>
    <property type="project" value="TreeGrafter"/>
</dbReference>
<dbReference type="Proteomes" id="UP000777173">
    <property type="component" value="Unassembled WGS sequence"/>
</dbReference>
<dbReference type="PANTHER" id="PTHR43047">
    <property type="entry name" value="TWO-COMPONENT HISTIDINE PROTEIN KINASE"/>
    <property type="match status" value="1"/>
</dbReference>
<comment type="caution">
    <text evidence="11">The sequence shown here is derived from an EMBL/GenBank/DDBJ whole genome shotgun (WGS) entry which is preliminary data.</text>
</comment>
<dbReference type="InterPro" id="IPR036890">
    <property type="entry name" value="HATPase_C_sf"/>
</dbReference>
<dbReference type="InterPro" id="IPR005467">
    <property type="entry name" value="His_kinase_dom"/>
</dbReference>
<evidence type="ECO:0000313" key="11">
    <source>
        <dbReference type="EMBL" id="MBV3124197.1"/>
    </source>
</evidence>
<feature type="modified residue" description="4-aspartylphosphate" evidence="6">
    <location>
        <position position="594"/>
    </location>
</feature>
<dbReference type="SUPFAM" id="SSF52172">
    <property type="entry name" value="CheY-like"/>
    <property type="match status" value="1"/>
</dbReference>
<reference evidence="11" key="1">
    <citation type="submission" date="2021-06" db="EMBL/GenBank/DDBJ databases">
        <title>Collection of gut derived symbiotic bacterial strains cultured from healthy donors.</title>
        <authorList>
            <person name="Lin H."/>
            <person name="Littmann E."/>
            <person name="Pamer E.G."/>
        </authorList>
    </citation>
    <scope>NUCLEOTIDE SEQUENCE</scope>
    <source>
        <strain evidence="11">MSK.5.10</strain>
    </source>
</reference>
<organism evidence="11 12">
    <name type="scientific">Phocaeicola dorei</name>
    <dbReference type="NCBI Taxonomy" id="357276"/>
    <lineage>
        <taxon>Bacteria</taxon>
        <taxon>Pseudomonadati</taxon>
        <taxon>Bacteroidota</taxon>
        <taxon>Bacteroidia</taxon>
        <taxon>Bacteroidales</taxon>
        <taxon>Bacteroidaceae</taxon>
        <taxon>Phocaeicola</taxon>
    </lineage>
</organism>
<evidence type="ECO:0000259" key="9">
    <source>
        <dbReference type="PROSITE" id="PS50109"/>
    </source>
</evidence>